<dbReference type="InterPro" id="IPR011530">
    <property type="entry name" value="rRNA_adenine_dimethylase"/>
</dbReference>
<feature type="binding site" evidence="7 8">
    <location>
        <position position="109"/>
    </location>
    <ligand>
        <name>S-adenosyl-L-methionine</name>
        <dbReference type="ChEBI" id="CHEBI:59789"/>
    </ligand>
</feature>
<evidence type="ECO:0000313" key="11">
    <source>
        <dbReference type="Proteomes" id="UP001209076"/>
    </source>
</evidence>
<evidence type="ECO:0000256" key="4">
    <source>
        <dbReference type="ARBA" id="ARBA00022679"/>
    </source>
</evidence>
<comment type="function">
    <text evidence="7">Specifically dimethylates two adjacent adenosines (A1518 and A1519) in the loop of a conserved hairpin near the 3'-end of 16S rRNA in the 30S particle. May play a critical role in biogenesis of 30S subunits.</text>
</comment>
<dbReference type="InterPro" id="IPR029063">
    <property type="entry name" value="SAM-dependent_MTases_sf"/>
</dbReference>
<organism evidence="10 11">
    <name type="scientific">Paracholeplasma vituli</name>
    <dbReference type="NCBI Taxonomy" id="69473"/>
    <lineage>
        <taxon>Bacteria</taxon>
        <taxon>Bacillati</taxon>
        <taxon>Mycoplasmatota</taxon>
        <taxon>Mollicutes</taxon>
        <taxon>Acholeplasmatales</taxon>
        <taxon>Acholeplasmataceae</taxon>
        <taxon>Paracholeplasma</taxon>
    </lineage>
</organism>
<feature type="binding site" evidence="7 8">
    <location>
        <position position="15"/>
    </location>
    <ligand>
        <name>S-adenosyl-L-methionine</name>
        <dbReference type="ChEBI" id="CHEBI:59789"/>
    </ligand>
</feature>
<dbReference type="PROSITE" id="PS51689">
    <property type="entry name" value="SAM_RNA_A_N6_MT"/>
    <property type="match status" value="1"/>
</dbReference>
<evidence type="ECO:0000256" key="7">
    <source>
        <dbReference type="HAMAP-Rule" id="MF_00607"/>
    </source>
</evidence>
<dbReference type="Pfam" id="PF00398">
    <property type="entry name" value="RrnaAD"/>
    <property type="match status" value="1"/>
</dbReference>
<dbReference type="EMBL" id="JAOEGN010000001">
    <property type="protein sequence ID" value="MCU0104194.1"/>
    <property type="molecule type" value="Genomic_DNA"/>
</dbReference>
<evidence type="ECO:0000313" key="10">
    <source>
        <dbReference type="EMBL" id="MCU0104194.1"/>
    </source>
</evidence>
<accession>A0ABT2PV30</accession>
<dbReference type="PANTHER" id="PTHR11727:SF7">
    <property type="entry name" value="DIMETHYLADENOSINE TRANSFERASE-RELATED"/>
    <property type="match status" value="1"/>
</dbReference>
<comment type="catalytic activity">
    <reaction evidence="7">
        <text>adenosine(1518)/adenosine(1519) in 16S rRNA + 4 S-adenosyl-L-methionine = N(6)-dimethyladenosine(1518)/N(6)-dimethyladenosine(1519) in 16S rRNA + 4 S-adenosyl-L-homocysteine + 4 H(+)</text>
        <dbReference type="Rhea" id="RHEA:19609"/>
        <dbReference type="Rhea" id="RHEA-COMP:10232"/>
        <dbReference type="Rhea" id="RHEA-COMP:10233"/>
        <dbReference type="ChEBI" id="CHEBI:15378"/>
        <dbReference type="ChEBI" id="CHEBI:57856"/>
        <dbReference type="ChEBI" id="CHEBI:59789"/>
        <dbReference type="ChEBI" id="CHEBI:74411"/>
        <dbReference type="ChEBI" id="CHEBI:74493"/>
        <dbReference type="EC" id="2.1.1.182"/>
    </reaction>
</comment>
<dbReference type="HAMAP" id="MF_00607">
    <property type="entry name" value="16SrRNA_methyltr_A"/>
    <property type="match status" value="1"/>
</dbReference>
<name>A0ABT2PV30_9MOLU</name>
<proteinExistence type="inferred from homology"/>
<evidence type="ECO:0000259" key="9">
    <source>
        <dbReference type="SMART" id="SM00650"/>
    </source>
</evidence>
<keyword evidence="11" id="KW-1185">Reference proteome</keyword>
<dbReference type="InterPro" id="IPR020598">
    <property type="entry name" value="rRNA_Ade_methylase_Trfase_N"/>
</dbReference>
<feature type="domain" description="Ribosomal RNA adenine methylase transferase N-terminal" evidence="9">
    <location>
        <begin position="20"/>
        <end position="193"/>
    </location>
</feature>
<comment type="subcellular location">
    <subcellularLocation>
        <location evidence="7">Cytoplasm</location>
    </subcellularLocation>
</comment>
<evidence type="ECO:0000256" key="6">
    <source>
        <dbReference type="ARBA" id="ARBA00022884"/>
    </source>
</evidence>
<feature type="binding site" evidence="7 8">
    <location>
        <position position="13"/>
    </location>
    <ligand>
        <name>S-adenosyl-L-methionine</name>
        <dbReference type="ChEBI" id="CHEBI:59789"/>
    </ligand>
</feature>
<keyword evidence="6 7" id="KW-0694">RNA-binding</keyword>
<feature type="binding site" evidence="7 8">
    <location>
        <position position="61"/>
    </location>
    <ligand>
        <name>S-adenosyl-L-methionine</name>
        <dbReference type="ChEBI" id="CHEBI:59789"/>
    </ligand>
</feature>
<keyword evidence="1 7" id="KW-0963">Cytoplasm</keyword>
<keyword evidence="3 7" id="KW-0489">Methyltransferase</keyword>
<dbReference type="InterPro" id="IPR001737">
    <property type="entry name" value="KsgA/Erm"/>
</dbReference>
<feature type="binding site" evidence="7 8">
    <location>
        <position position="40"/>
    </location>
    <ligand>
        <name>S-adenosyl-L-methionine</name>
        <dbReference type="ChEBI" id="CHEBI:59789"/>
    </ligand>
</feature>
<dbReference type="RefSeq" id="WP_262095409.1">
    <property type="nucleotide sequence ID" value="NZ_JAOEGN010000001.1"/>
</dbReference>
<evidence type="ECO:0000256" key="2">
    <source>
        <dbReference type="ARBA" id="ARBA00022552"/>
    </source>
</evidence>
<dbReference type="Proteomes" id="UP001209076">
    <property type="component" value="Unassembled WGS sequence"/>
</dbReference>
<keyword evidence="5 7" id="KW-0949">S-adenosyl-L-methionine</keyword>
<reference evidence="11" key="1">
    <citation type="submission" date="2023-07" db="EMBL/GenBank/DDBJ databases">
        <title>Novel Mycoplasma species identified in domestic and wild animals.</title>
        <authorList>
            <person name="Volokhov D.V."/>
            <person name="Furtak V.A."/>
            <person name="Zagorodnyaya T.A."/>
        </authorList>
    </citation>
    <scope>NUCLEOTIDE SEQUENCE [LARGE SCALE GENOMIC DNA]</scope>
    <source>
        <strain evidence="11">92-19</strain>
    </source>
</reference>
<dbReference type="SMART" id="SM00650">
    <property type="entry name" value="rADc"/>
    <property type="match status" value="1"/>
</dbReference>
<dbReference type="InterPro" id="IPR020596">
    <property type="entry name" value="rRNA_Ade_Mease_Trfase_CS"/>
</dbReference>
<dbReference type="PROSITE" id="PS01131">
    <property type="entry name" value="RRNA_A_DIMETH"/>
    <property type="match status" value="1"/>
</dbReference>
<protein>
    <recommendedName>
        <fullName evidence="7">Ribosomal RNA small subunit methyltransferase A</fullName>
        <ecNumber evidence="7">2.1.1.182</ecNumber>
    </recommendedName>
    <alternativeName>
        <fullName evidence="7">16S rRNA (adenine(1518)-N(6)/adenine(1519)-N(6))-dimethyltransferase</fullName>
    </alternativeName>
    <alternativeName>
        <fullName evidence="7">16S rRNA dimethyladenosine transferase</fullName>
    </alternativeName>
    <alternativeName>
        <fullName evidence="7">16S rRNA dimethylase</fullName>
    </alternativeName>
    <alternativeName>
        <fullName evidence="7">S-adenosylmethionine-6-N', N'-adenosyl(rRNA) dimethyltransferase</fullName>
    </alternativeName>
</protein>
<comment type="similarity">
    <text evidence="7">Belongs to the class I-like SAM-binding methyltransferase superfamily. rRNA adenine N(6)-methyltransferase family. RsmA subfamily.</text>
</comment>
<dbReference type="PANTHER" id="PTHR11727">
    <property type="entry name" value="DIMETHYLADENOSINE TRANSFERASE"/>
    <property type="match status" value="1"/>
</dbReference>
<keyword evidence="2 7" id="KW-0698">rRNA processing</keyword>
<evidence type="ECO:0000256" key="3">
    <source>
        <dbReference type="ARBA" id="ARBA00022603"/>
    </source>
</evidence>
<keyword evidence="4 7" id="KW-0808">Transferase</keyword>
<dbReference type="NCBIfam" id="TIGR00755">
    <property type="entry name" value="ksgA"/>
    <property type="match status" value="1"/>
</dbReference>
<evidence type="ECO:0000256" key="8">
    <source>
        <dbReference type="PROSITE-ProRule" id="PRU01026"/>
    </source>
</evidence>
<comment type="caution">
    <text evidence="10">The sequence shown here is derived from an EMBL/GenBank/DDBJ whole genome shotgun (WGS) entry which is preliminary data.</text>
</comment>
<dbReference type="InterPro" id="IPR023165">
    <property type="entry name" value="rRNA_Ade_diMease-like_C"/>
</dbReference>
<dbReference type="Gene3D" id="3.40.50.150">
    <property type="entry name" value="Vaccinia Virus protein VP39"/>
    <property type="match status" value="1"/>
</dbReference>
<sequence>MDTNRPKKKFGQNFLQSDSILKKIITESGVTLEDDIIEIGPGRGALTKYLVKAGKSLTAFEIDTSLDSYLRPLEGLNSNFKVIYSDILEIDLDDYIEKEIKCPVKVIANIPYYITSPIIFKLLESKWVSEATLLIQKEVADRLVADEKSGDYGALSIIINYQADVKKLIQVKRTAFYPVPNVDSTVIQIKKHRRYQDQIKDEKLFKELVKAAFTQKRKTLVNNLIGLTDLSKEALIEKLQKINPKYHAFTRAEGLSMDDFIELANGWNA</sequence>
<evidence type="ECO:0000256" key="5">
    <source>
        <dbReference type="ARBA" id="ARBA00022691"/>
    </source>
</evidence>
<dbReference type="SUPFAM" id="SSF53335">
    <property type="entry name" value="S-adenosyl-L-methionine-dependent methyltransferases"/>
    <property type="match status" value="1"/>
</dbReference>
<dbReference type="EC" id="2.1.1.182" evidence="7"/>
<dbReference type="GO" id="GO:0052908">
    <property type="term" value="F:16S rRNA (adenine(1518)-N(6)/adenine(1519)-N(6))-dimethyltransferase activity"/>
    <property type="evidence" value="ECO:0007669"/>
    <property type="project" value="UniProtKB-EC"/>
</dbReference>
<feature type="binding site" evidence="7 8">
    <location>
        <position position="86"/>
    </location>
    <ligand>
        <name>S-adenosyl-L-methionine</name>
        <dbReference type="ChEBI" id="CHEBI:59789"/>
    </ligand>
</feature>
<dbReference type="Gene3D" id="1.10.8.100">
    <property type="entry name" value="Ribosomal RNA adenine dimethylase-like, domain 2"/>
    <property type="match status" value="1"/>
</dbReference>
<evidence type="ECO:0000256" key="1">
    <source>
        <dbReference type="ARBA" id="ARBA00022490"/>
    </source>
</evidence>
<gene>
    <name evidence="7 10" type="primary">rsmA</name>
    <name evidence="7" type="synonym">ksgA</name>
    <name evidence="10" type="ORF">N7603_00770</name>
</gene>